<keyword evidence="1" id="KW-1133">Transmembrane helix</keyword>
<accession>A0ABX6YSG5</accession>
<feature type="transmembrane region" description="Helical" evidence="1">
    <location>
        <begin position="47"/>
        <end position="70"/>
    </location>
</feature>
<keyword evidence="1" id="KW-0812">Transmembrane</keyword>
<evidence type="ECO:0000313" key="3">
    <source>
        <dbReference type="Proteomes" id="UP000192422"/>
    </source>
</evidence>
<evidence type="ECO:0008006" key="4">
    <source>
        <dbReference type="Google" id="ProtNLM"/>
    </source>
</evidence>
<protein>
    <recommendedName>
        <fullName evidence="4">HIG1 domain-containing protein</fullName>
    </recommendedName>
</protein>
<organism evidence="2 3">
    <name type="scientific">Thioclava electrotropha</name>
    <dbReference type="NCBI Taxonomy" id="1549850"/>
    <lineage>
        <taxon>Bacteria</taxon>
        <taxon>Pseudomonadati</taxon>
        <taxon>Pseudomonadota</taxon>
        <taxon>Alphaproteobacteria</taxon>
        <taxon>Rhodobacterales</taxon>
        <taxon>Paracoccaceae</taxon>
        <taxon>Thioclava</taxon>
    </lineage>
</organism>
<gene>
    <name evidence="2" type="ORF">AKL02_006690</name>
</gene>
<name>A0ABX6YSG5_9RHOB</name>
<dbReference type="EMBL" id="CP053562">
    <property type="protein sequence ID" value="QPZ90618.1"/>
    <property type="molecule type" value="Genomic_DNA"/>
</dbReference>
<evidence type="ECO:0000313" key="2">
    <source>
        <dbReference type="EMBL" id="QPZ90618.1"/>
    </source>
</evidence>
<feature type="transmembrane region" description="Helical" evidence="1">
    <location>
        <begin position="6"/>
        <end position="27"/>
    </location>
</feature>
<proteinExistence type="predicted"/>
<sequence length="71" mass="7601">MENLIWAGAVVSVIGLFGILYCIVKVANAKRAGLPDEELRARLQKIIAINMGALFVSVIGLMMVVLGIFLG</sequence>
<evidence type="ECO:0000256" key="1">
    <source>
        <dbReference type="SAM" id="Phobius"/>
    </source>
</evidence>
<dbReference type="Proteomes" id="UP000192422">
    <property type="component" value="Chromosome"/>
</dbReference>
<keyword evidence="3" id="KW-1185">Reference proteome</keyword>
<keyword evidence="1" id="KW-0472">Membrane</keyword>
<reference evidence="2 3" key="1">
    <citation type="submission" date="2020-05" db="EMBL/GenBank/DDBJ databases">
        <title>Thioclava electrotropha strain Elox9 finished genome.</title>
        <authorList>
            <person name="Rowe A.R."/>
            <person name="Wilbanks E.G."/>
        </authorList>
    </citation>
    <scope>NUCLEOTIDE SEQUENCE [LARGE SCALE GENOMIC DNA]</scope>
    <source>
        <strain evidence="2 3">Elox9</strain>
    </source>
</reference>
<dbReference type="RefSeq" id="WP_083074923.1">
    <property type="nucleotide sequence ID" value="NZ_CP053562.1"/>
</dbReference>